<accession>B0XY82</accession>
<dbReference type="InterPro" id="IPR050727">
    <property type="entry name" value="GH43_arabinanases"/>
</dbReference>
<evidence type="ECO:0000256" key="8">
    <source>
        <dbReference type="ARBA" id="ARBA00023295"/>
    </source>
</evidence>
<dbReference type="GO" id="GO:0046558">
    <property type="term" value="F:arabinan endo-1,5-alpha-L-arabinosidase activity"/>
    <property type="evidence" value="ECO:0007669"/>
    <property type="project" value="UniProtKB-EC"/>
</dbReference>
<evidence type="ECO:0000256" key="10">
    <source>
        <dbReference type="PIRNR" id="PIRNR026534"/>
    </source>
</evidence>
<keyword evidence="8 10" id="KW-0326">Glycosidase</keyword>
<name>B0XY82_ASPFC</name>
<reference evidence="14 15" key="1">
    <citation type="journal article" date="2008" name="PLoS Genet.">
        <title>Genomic islands in the pathogenic filamentous fungus Aspergillus fumigatus.</title>
        <authorList>
            <person name="Fedorova N.D."/>
            <person name="Khaldi N."/>
            <person name="Joardar V.S."/>
            <person name="Maiti R."/>
            <person name="Amedeo P."/>
            <person name="Anderson M.J."/>
            <person name="Crabtree J."/>
            <person name="Silva J.C."/>
            <person name="Badger J.H."/>
            <person name="Albarraq A."/>
            <person name="Angiuoli S."/>
            <person name="Bussey H."/>
            <person name="Bowyer P."/>
            <person name="Cotty P.J."/>
            <person name="Dyer P.S."/>
            <person name="Egan A."/>
            <person name="Galens K."/>
            <person name="Fraser-Liggett C.M."/>
            <person name="Haas B.J."/>
            <person name="Inman J.M."/>
            <person name="Kent R."/>
            <person name="Lemieux S."/>
            <person name="Malavazi I."/>
            <person name="Orvis J."/>
            <person name="Roemer T."/>
            <person name="Ronning C.M."/>
            <person name="Sundaram J.P."/>
            <person name="Sutton G."/>
            <person name="Turner G."/>
            <person name="Venter J.C."/>
            <person name="White O.R."/>
            <person name="Whitty B.R."/>
            <person name="Youngman P."/>
            <person name="Wolfe K.H."/>
            <person name="Goldman G.H."/>
            <person name="Wortman J.R."/>
            <person name="Jiang B."/>
            <person name="Denning D.W."/>
            <person name="Nierman W.C."/>
        </authorList>
    </citation>
    <scope>NUCLEOTIDE SEQUENCE [LARGE SCALE GENOMIC DNA]</scope>
    <source>
        <strain evidence="15">CBS 144.89 / FGSC A1163 / CEA10</strain>
    </source>
</reference>
<evidence type="ECO:0000313" key="14">
    <source>
        <dbReference type="EMBL" id="EDP52828.1"/>
    </source>
</evidence>
<comment type="similarity">
    <text evidence="3 10">Belongs to the glycosyl hydrolase 43 family.</text>
</comment>
<keyword evidence="5" id="KW-0624">Polysaccharide degradation</keyword>
<comment type="catalytic activity">
    <reaction evidence="1 10">
        <text>Endohydrolysis of (1-&gt;5)-alpha-arabinofuranosidic linkages in (1-&gt;5)-arabinans.</text>
        <dbReference type="EC" id="3.2.1.99"/>
    </reaction>
</comment>
<dbReference type="Gene3D" id="2.115.10.20">
    <property type="entry name" value="Glycosyl hydrolase domain, family 43"/>
    <property type="match status" value="1"/>
</dbReference>
<dbReference type="SUPFAM" id="SSF75005">
    <property type="entry name" value="Arabinanase/levansucrase/invertase"/>
    <property type="match status" value="1"/>
</dbReference>
<dbReference type="HOGENOM" id="CLU_009397_5_0_1"/>
<dbReference type="InterPro" id="IPR016840">
    <property type="entry name" value="Glyco_hydro_43_endo_a_Ara-ase"/>
</dbReference>
<feature type="signal peptide" evidence="13">
    <location>
        <begin position="1"/>
        <end position="20"/>
    </location>
</feature>
<dbReference type="Pfam" id="PF04616">
    <property type="entry name" value="Glyco_hydro_43"/>
    <property type="match status" value="1"/>
</dbReference>
<keyword evidence="6 13" id="KW-0732">Signal</keyword>
<organism evidence="14 15">
    <name type="scientific">Aspergillus fumigatus (strain CBS 144.89 / FGSC A1163 / CEA10)</name>
    <name type="common">Neosartorya fumigata</name>
    <dbReference type="NCBI Taxonomy" id="451804"/>
    <lineage>
        <taxon>Eukaryota</taxon>
        <taxon>Fungi</taxon>
        <taxon>Dikarya</taxon>
        <taxon>Ascomycota</taxon>
        <taxon>Pezizomycotina</taxon>
        <taxon>Eurotiomycetes</taxon>
        <taxon>Eurotiomycetidae</taxon>
        <taxon>Eurotiales</taxon>
        <taxon>Aspergillaceae</taxon>
        <taxon>Aspergillus</taxon>
        <taxon>Aspergillus subgen. Fumigati</taxon>
    </lineage>
</organism>
<dbReference type="PhylomeDB" id="B0XY82"/>
<evidence type="ECO:0000256" key="7">
    <source>
        <dbReference type="ARBA" id="ARBA00022801"/>
    </source>
</evidence>
<dbReference type="UniPathway" id="UPA00667"/>
<evidence type="ECO:0000256" key="11">
    <source>
        <dbReference type="PIRSR" id="PIRSR606710-1"/>
    </source>
</evidence>
<protein>
    <recommendedName>
        <fullName evidence="4 10">Arabinan endo-1,5-alpha-L-arabinosidase</fullName>
        <ecNumber evidence="4 10">3.2.1.99</ecNumber>
    </recommendedName>
</protein>
<dbReference type="EMBL" id="DS499596">
    <property type="protein sequence ID" value="EDP52828.1"/>
    <property type="molecule type" value="Genomic_DNA"/>
</dbReference>
<dbReference type="PIRSF" id="PIRSF026534">
    <property type="entry name" value="Endo_alpha-L-arabinosidase"/>
    <property type="match status" value="1"/>
</dbReference>
<dbReference type="GO" id="GO:0045493">
    <property type="term" value="P:xylan catabolic process"/>
    <property type="evidence" value="ECO:0007669"/>
    <property type="project" value="UniProtKB-KW"/>
</dbReference>
<evidence type="ECO:0000256" key="5">
    <source>
        <dbReference type="ARBA" id="ARBA00022651"/>
    </source>
</evidence>
<dbReference type="OrthoDB" id="195678at2759"/>
<evidence type="ECO:0000256" key="9">
    <source>
        <dbReference type="ARBA" id="ARBA00025221"/>
    </source>
</evidence>
<evidence type="ECO:0000256" key="4">
    <source>
        <dbReference type="ARBA" id="ARBA00012586"/>
    </source>
</evidence>
<feature type="site" description="Important for catalytic activity, responsible for pKa modulation of the active site Glu and correct orientation of both the proton donor and substrate" evidence="12">
    <location>
        <position position="171"/>
    </location>
</feature>
<comment type="function">
    <text evidence="9">Endo-1,5-alpha-L-arabinanase involved in degradation of pectin. Its preferred substrate is linear 1,5-alpha-L-arabinan.</text>
</comment>
<dbReference type="AlphaFoldDB" id="B0XY82"/>
<comment type="pathway">
    <text evidence="2 10">Glycan metabolism; L-arabinan degradation.</text>
</comment>
<feature type="active site" description="Proton donor" evidence="11">
    <location>
        <position position="229"/>
    </location>
</feature>
<evidence type="ECO:0000256" key="12">
    <source>
        <dbReference type="PIRSR" id="PIRSR606710-2"/>
    </source>
</evidence>
<keyword evidence="7 10" id="KW-0378">Hydrolase</keyword>
<dbReference type="PANTHER" id="PTHR43301">
    <property type="entry name" value="ARABINAN ENDO-1,5-ALPHA-L-ARABINOSIDASE"/>
    <property type="match status" value="1"/>
</dbReference>
<dbReference type="Proteomes" id="UP000001699">
    <property type="component" value="Unassembled WGS sequence"/>
</dbReference>
<evidence type="ECO:0000256" key="2">
    <source>
        <dbReference type="ARBA" id="ARBA00004834"/>
    </source>
</evidence>
<dbReference type="InterPro" id="IPR006710">
    <property type="entry name" value="Glyco_hydro_43"/>
</dbReference>
<feature type="chain" id="PRO_5002758468" description="Arabinan endo-1,5-alpha-L-arabinosidase" evidence="13">
    <location>
        <begin position="21"/>
        <end position="415"/>
    </location>
</feature>
<evidence type="ECO:0000256" key="13">
    <source>
        <dbReference type="SAM" id="SignalP"/>
    </source>
</evidence>
<sequence length="415" mass="46006">MFRIQLLLQACVLFHQAVVGSPSLSPKEKSALFSNTDKYPLPNQGNVITHDPNIIEYNDTFYLFMGGVHIPISKASSLDGPWTRVGTVLDGPSIIEKQNRTRPWAPTVVQHNGSFYCYYTISTPGSRNSSVGVATTDSLDSGKWTDHGALINTGSGKLSHIYPYNESNAIDASFIVDNATGRPYLNYGSFWHGIFQVPLAGDLLSVEDAEHPRAVNLAYEPAEKFKPIEGSWMSFREPYYYLWASHGKCCRFGDGQNAKDFPAKGQELVASLAVFESGWLIRVGMRFVLGGQPVSMGLFRIKMARTLLMVEGRLSTPQIMVLFMRLGGLACCLRTRSILRFCTITTVSQFLHFVSVNTSMGLKDNDARLGWSYLEYKDGWPVARAVENSGMASRPNYILCISALIGTHSVKLSRL</sequence>
<evidence type="ECO:0000256" key="1">
    <source>
        <dbReference type="ARBA" id="ARBA00000375"/>
    </source>
</evidence>
<dbReference type="InterPro" id="IPR023296">
    <property type="entry name" value="Glyco_hydro_beta-prop_sf"/>
</dbReference>
<dbReference type="VEuPathDB" id="FungiDB:AFUB_039990"/>
<evidence type="ECO:0000256" key="6">
    <source>
        <dbReference type="ARBA" id="ARBA00022729"/>
    </source>
</evidence>
<keyword evidence="5" id="KW-0119">Carbohydrate metabolism</keyword>
<dbReference type="PANTHER" id="PTHR43301:SF5">
    <property type="entry name" value="ARABINAN ENDO-1,5-ALPHA-L-ARABINOSIDASE D-RELATED"/>
    <property type="match status" value="1"/>
</dbReference>
<gene>
    <name evidence="14" type="ORF">AFUB_039990</name>
</gene>
<keyword evidence="5" id="KW-0858">Xylan degradation</keyword>
<dbReference type="GO" id="GO:0031222">
    <property type="term" value="P:arabinan catabolic process"/>
    <property type="evidence" value="ECO:0007669"/>
    <property type="project" value="UniProtKB-UniPathway"/>
</dbReference>
<evidence type="ECO:0000256" key="3">
    <source>
        <dbReference type="ARBA" id="ARBA00009865"/>
    </source>
</evidence>
<feature type="active site" description="Proton acceptor" evidence="11">
    <location>
        <position position="51"/>
    </location>
</feature>
<proteinExistence type="inferred from homology"/>
<keyword evidence="15" id="KW-1185">Reference proteome</keyword>
<evidence type="ECO:0000313" key="15">
    <source>
        <dbReference type="Proteomes" id="UP000001699"/>
    </source>
</evidence>
<dbReference type="EC" id="3.2.1.99" evidence="4 10"/>